<dbReference type="RefSeq" id="WP_284373958.1">
    <property type="nucleotide sequence ID" value="NZ_BSNJ01000007.1"/>
</dbReference>
<evidence type="ECO:0000313" key="2">
    <source>
        <dbReference type="EMBL" id="GLQ21905.1"/>
    </source>
</evidence>
<dbReference type="Proteomes" id="UP001161390">
    <property type="component" value="Unassembled WGS sequence"/>
</dbReference>
<evidence type="ECO:0000256" key="1">
    <source>
        <dbReference type="SAM" id="SignalP"/>
    </source>
</evidence>
<protein>
    <recommendedName>
        <fullName evidence="4">Lipoprotein</fullName>
    </recommendedName>
</protein>
<keyword evidence="1" id="KW-0732">Signal</keyword>
<organism evidence="2 3">
    <name type="scientific">Algimonas porphyrae</name>
    <dbReference type="NCBI Taxonomy" id="1128113"/>
    <lineage>
        <taxon>Bacteria</taxon>
        <taxon>Pseudomonadati</taxon>
        <taxon>Pseudomonadota</taxon>
        <taxon>Alphaproteobacteria</taxon>
        <taxon>Maricaulales</taxon>
        <taxon>Robiginitomaculaceae</taxon>
        <taxon>Algimonas</taxon>
    </lineage>
</organism>
<reference evidence="2" key="2">
    <citation type="submission" date="2023-01" db="EMBL/GenBank/DDBJ databases">
        <title>Draft genome sequence of Algimonas porphyrae strain NBRC 108216.</title>
        <authorList>
            <person name="Sun Q."/>
            <person name="Mori K."/>
        </authorList>
    </citation>
    <scope>NUCLEOTIDE SEQUENCE</scope>
    <source>
        <strain evidence="2">NBRC 108216</strain>
    </source>
</reference>
<reference evidence="2" key="1">
    <citation type="journal article" date="2014" name="Int. J. Syst. Evol. Microbiol.">
        <title>Complete genome of a new Firmicutes species belonging to the dominant human colonic microbiota ('Ruminococcus bicirculans') reveals two chromosomes and a selective capacity to utilize plant glucans.</title>
        <authorList>
            <consortium name="NISC Comparative Sequencing Program"/>
            <person name="Wegmann U."/>
            <person name="Louis P."/>
            <person name="Goesmann A."/>
            <person name="Henrissat B."/>
            <person name="Duncan S.H."/>
            <person name="Flint H.J."/>
        </authorList>
    </citation>
    <scope>NUCLEOTIDE SEQUENCE</scope>
    <source>
        <strain evidence="2">NBRC 108216</strain>
    </source>
</reference>
<keyword evidence="3" id="KW-1185">Reference proteome</keyword>
<dbReference type="PROSITE" id="PS51257">
    <property type="entry name" value="PROKAR_LIPOPROTEIN"/>
    <property type="match status" value="1"/>
</dbReference>
<feature type="signal peptide" evidence="1">
    <location>
        <begin position="1"/>
        <end position="24"/>
    </location>
</feature>
<proteinExistence type="predicted"/>
<accession>A0ABQ5V5F7</accession>
<dbReference type="EMBL" id="BSNJ01000007">
    <property type="protein sequence ID" value="GLQ21905.1"/>
    <property type="molecule type" value="Genomic_DNA"/>
</dbReference>
<evidence type="ECO:0008006" key="4">
    <source>
        <dbReference type="Google" id="ProtNLM"/>
    </source>
</evidence>
<sequence>MTGLRPIALLGLAGLIGLSGCASAPATTGETVQPAILSDVSDSRTRTLIRVHVRDGLGSGYLADIDALATSDRMMARDNGRSQARGARLPLPDRIFRLEILRTADGVVCRLVSDPPDINALILPPDIGCEPAV</sequence>
<comment type="caution">
    <text evidence="2">The sequence shown here is derived from an EMBL/GenBank/DDBJ whole genome shotgun (WGS) entry which is preliminary data.</text>
</comment>
<evidence type="ECO:0000313" key="3">
    <source>
        <dbReference type="Proteomes" id="UP001161390"/>
    </source>
</evidence>
<feature type="chain" id="PRO_5045591735" description="Lipoprotein" evidence="1">
    <location>
        <begin position="25"/>
        <end position="133"/>
    </location>
</feature>
<gene>
    <name evidence="2" type="ORF">GCM10007854_28600</name>
</gene>
<name>A0ABQ5V5F7_9PROT</name>